<feature type="region of interest" description="Disordered" evidence="2">
    <location>
        <begin position="420"/>
        <end position="550"/>
    </location>
</feature>
<feature type="compositionally biased region" description="Low complexity" evidence="2">
    <location>
        <begin position="420"/>
        <end position="438"/>
    </location>
</feature>
<dbReference type="EMBL" id="OV696691">
    <property type="protein sequence ID" value="CAH1268058.1"/>
    <property type="molecule type" value="Genomic_DNA"/>
</dbReference>
<name>A0A8K0A394_BRALA</name>
<feature type="region of interest" description="Disordered" evidence="2">
    <location>
        <begin position="983"/>
        <end position="1032"/>
    </location>
</feature>
<dbReference type="Pfam" id="PF12090">
    <property type="entry name" value="Spt20_SEP"/>
    <property type="match status" value="1"/>
</dbReference>
<gene>
    <name evidence="4" type="primary">SUPT20H</name>
    <name evidence="4" type="ORF">BLAG_LOCUS21144</name>
</gene>
<feature type="region of interest" description="Disordered" evidence="2">
    <location>
        <begin position="928"/>
        <end position="952"/>
    </location>
</feature>
<proteinExistence type="inferred from homology"/>
<evidence type="ECO:0000259" key="3">
    <source>
        <dbReference type="Pfam" id="PF12090"/>
    </source>
</evidence>
<dbReference type="GO" id="GO:0003712">
    <property type="term" value="F:transcription coregulator activity"/>
    <property type="evidence" value="ECO:0007669"/>
    <property type="project" value="InterPro"/>
</dbReference>
<reference evidence="4" key="1">
    <citation type="submission" date="2022-01" db="EMBL/GenBank/DDBJ databases">
        <authorList>
            <person name="Braso-Vives M."/>
        </authorList>
    </citation>
    <scope>NUCLEOTIDE SEQUENCE</scope>
</reference>
<dbReference type="Proteomes" id="UP000838412">
    <property type="component" value="Chromosome 6"/>
</dbReference>
<accession>A0A8K0A394</accession>
<dbReference type="GO" id="GO:0000124">
    <property type="term" value="C:SAGA complex"/>
    <property type="evidence" value="ECO:0007669"/>
    <property type="project" value="InterPro"/>
</dbReference>
<dbReference type="InterPro" id="IPR046468">
    <property type="entry name" value="Spt20-like_SEP"/>
</dbReference>
<sequence>MQMKAIEYFIDRAEYVLQAARQRPPKRRHPSGPSKWKSLNHKLNDLFVDESEKEPDNKKLRSSVHLLDKLVTKEKLTCLVVNLYPGNKGYSLMLKGKNGIDSETIKLPYEESDLLDYLDTEELPPILVDLLERSQANVFYNGCVIAEVRDFRRTANSKTYESHHVLLRPTAQTLVCDVNAITNDGEHRWTQDDKHELEKQLVLATAEPLCLDPSPVVAMVSNRIQHHRLKFSTKPLKRCAKRFSQTSANRRREMTTTPAPPHLFLHDFLQKRKEKRPHPPVDLKVGKACVDMWKQRSLNLSAPSHVEVENYASALEKPKSTSDNTPITVEEVVLEAERSNNKILHSRVTIQQRPTDNFYQGELYVDRDHQPGDSKRENGTSCKFPLGSKVNAQRYIQQYKDLFTEEGRRSVKIAHIIPGQPPQITHTQTPNPNTPTQIVFPGGGQGLLTPTGSTISSGGATQYNRPLLKGSRALGNKPKSFSGGSHSGGSGGGKSKRPPPIKLSLSLNNTGSLSSNLMSPPGDQGDAGTPTSSSGLGASHPSPTITMGAPMLTPTMAMSRSLGRQIPVYPLPGHSVVSPTDGVGTPPLASSGAGFPHGTMKTPKTPPPLRPGSAPGAPSGQHSLPNILSRRQSVPEIIQGGTQGQGSVSMASSKVPTPSGTPTGTPTGTPKPGDAPPTPSTIPTPTSENLPINIIGTMAQAGGIVPTITTTTSGGLVSMRIPMCVTMVSGTPTAVVTTPSGVITTPINLSGAGPGIMTGAINIIGGTPIGGSITSSMQGTAASSQQVTAAPINITAGMAAAQGINPALAPQFLATGLKNTPQGLRPGTAPLSLLQHLPSGTLGVRVPAPQFATPLVPGQNPPPRHQVQGQQPQLIPFNPQALQGRPLNQATLQQLQAQGQLPQGVQAQQIQLNAQQLQQIQQFQQQALQQSQQSSPQSSGSDQPQQSQQIQQSLLQQFQHQQLQQALLLQQQGIQGQMQQLPQGQQQLAPMGYQKPPSSLTVQQQLQQSIQQRQTSKSKSRKRTTPTPPKQS</sequence>
<evidence type="ECO:0000256" key="2">
    <source>
        <dbReference type="SAM" id="MobiDB-lite"/>
    </source>
</evidence>
<dbReference type="PANTHER" id="PTHR13526:SF8">
    <property type="entry name" value="TRANSCRIPTION FACTOR SPT20 HOMOLOG"/>
    <property type="match status" value="1"/>
</dbReference>
<dbReference type="GO" id="GO:0006357">
    <property type="term" value="P:regulation of transcription by RNA polymerase II"/>
    <property type="evidence" value="ECO:0007669"/>
    <property type="project" value="TreeGrafter"/>
</dbReference>
<dbReference type="OrthoDB" id="1932706at2759"/>
<feature type="compositionally biased region" description="Polar residues" evidence="2">
    <location>
        <begin position="453"/>
        <end position="464"/>
    </location>
</feature>
<feature type="domain" description="Spt20-like SEP" evidence="3">
    <location>
        <begin position="75"/>
        <end position="224"/>
    </location>
</feature>
<feature type="compositionally biased region" description="Polar residues" evidence="2">
    <location>
        <begin position="645"/>
        <end position="655"/>
    </location>
</feature>
<feature type="region of interest" description="Disordered" evidence="2">
    <location>
        <begin position="850"/>
        <end position="871"/>
    </location>
</feature>
<feature type="compositionally biased region" description="Low complexity" evidence="2">
    <location>
        <begin position="503"/>
        <end position="517"/>
    </location>
</feature>
<evidence type="ECO:0000256" key="1">
    <source>
        <dbReference type="ARBA" id="ARBA00009112"/>
    </source>
</evidence>
<dbReference type="AlphaFoldDB" id="A0A8K0A394"/>
<dbReference type="InterPro" id="IPR021950">
    <property type="entry name" value="Spt20"/>
</dbReference>
<evidence type="ECO:0000313" key="5">
    <source>
        <dbReference type="Proteomes" id="UP000838412"/>
    </source>
</evidence>
<feature type="region of interest" description="Disordered" evidence="2">
    <location>
        <begin position="639"/>
        <end position="690"/>
    </location>
</feature>
<feature type="region of interest" description="Disordered" evidence="2">
    <location>
        <begin position="579"/>
        <end position="625"/>
    </location>
</feature>
<organism evidence="4 5">
    <name type="scientific">Branchiostoma lanceolatum</name>
    <name type="common">Common lancelet</name>
    <name type="synonym">Amphioxus lanceolatum</name>
    <dbReference type="NCBI Taxonomy" id="7740"/>
    <lineage>
        <taxon>Eukaryota</taxon>
        <taxon>Metazoa</taxon>
        <taxon>Chordata</taxon>
        <taxon>Cephalochordata</taxon>
        <taxon>Leptocardii</taxon>
        <taxon>Amphioxiformes</taxon>
        <taxon>Branchiostomatidae</taxon>
        <taxon>Branchiostoma</taxon>
    </lineage>
</organism>
<feature type="compositionally biased region" description="Pro residues" evidence="2">
    <location>
        <begin position="673"/>
        <end position="682"/>
    </location>
</feature>
<dbReference type="PANTHER" id="PTHR13526">
    <property type="entry name" value="TRANSCRIPTION FACTOR SPT20 HOMOLOG"/>
    <property type="match status" value="1"/>
</dbReference>
<feature type="compositionally biased region" description="Low complexity" evidence="2">
    <location>
        <begin position="983"/>
        <end position="1015"/>
    </location>
</feature>
<keyword evidence="5" id="KW-1185">Reference proteome</keyword>
<comment type="similarity">
    <text evidence="1">Belongs to the SPT20 family.</text>
</comment>
<evidence type="ECO:0000313" key="4">
    <source>
        <dbReference type="EMBL" id="CAH1268058.1"/>
    </source>
</evidence>
<feature type="compositionally biased region" description="Polar residues" evidence="2">
    <location>
        <begin position="529"/>
        <end position="545"/>
    </location>
</feature>
<protein>
    <submittedName>
        <fullName evidence="4">SUPT20H protein</fullName>
    </submittedName>
</protein>
<feature type="compositionally biased region" description="Low complexity" evidence="2">
    <location>
        <begin position="656"/>
        <end position="672"/>
    </location>
</feature>